<dbReference type="SUPFAM" id="SSF102114">
    <property type="entry name" value="Radical SAM enzymes"/>
    <property type="match status" value="1"/>
</dbReference>
<dbReference type="Gene3D" id="3.20.20.70">
    <property type="entry name" value="Aldolase class I"/>
    <property type="match status" value="1"/>
</dbReference>
<evidence type="ECO:0000313" key="8">
    <source>
        <dbReference type="EMBL" id="KLN35894.1"/>
    </source>
</evidence>
<dbReference type="GO" id="GO:0003824">
    <property type="term" value="F:catalytic activity"/>
    <property type="evidence" value="ECO:0007669"/>
    <property type="project" value="InterPro"/>
</dbReference>
<protein>
    <recommendedName>
        <fullName evidence="7">Radical SAM core domain-containing protein</fullName>
    </recommendedName>
</protein>
<dbReference type="PROSITE" id="PS51918">
    <property type="entry name" value="RADICAL_SAM"/>
    <property type="match status" value="1"/>
</dbReference>
<dbReference type="PANTHER" id="PTHR30352:SF13">
    <property type="entry name" value="GLYCYL-RADICAL ENZYME ACTIVATING ENZYME YJJW-RELATED"/>
    <property type="match status" value="1"/>
</dbReference>
<reference evidence="8 9" key="1">
    <citation type="submission" date="2014-05" db="EMBL/GenBank/DDBJ databases">
        <title>Cellulosimicrobium funkei U11 genome.</title>
        <authorList>
            <person name="Hu C."/>
            <person name="Gong Y."/>
            <person name="Wan W."/>
            <person name="Jiang M."/>
        </authorList>
    </citation>
    <scope>NUCLEOTIDE SEQUENCE [LARGE SCALE GENOMIC DNA]</scope>
    <source>
        <strain evidence="8 9">U11</strain>
    </source>
</reference>
<dbReference type="GO" id="GO:0046872">
    <property type="term" value="F:metal ion binding"/>
    <property type="evidence" value="ECO:0007669"/>
    <property type="project" value="UniProtKB-KW"/>
</dbReference>
<keyword evidence="3" id="KW-0949">S-adenosyl-L-methionine</keyword>
<dbReference type="InterPro" id="IPR034457">
    <property type="entry name" value="Organic_radical-activating"/>
</dbReference>
<dbReference type="PATRIC" id="fig|264251.5.peg.1283"/>
<feature type="domain" description="Radical SAM core" evidence="7">
    <location>
        <begin position="19"/>
        <end position="237"/>
    </location>
</feature>
<keyword evidence="5" id="KW-0408">Iron</keyword>
<evidence type="ECO:0000256" key="3">
    <source>
        <dbReference type="ARBA" id="ARBA00022691"/>
    </source>
</evidence>
<dbReference type="AlphaFoldDB" id="A0A0H2KVP5"/>
<dbReference type="PANTHER" id="PTHR30352">
    <property type="entry name" value="PYRUVATE FORMATE-LYASE-ACTIVATING ENZYME"/>
    <property type="match status" value="1"/>
</dbReference>
<dbReference type="CDD" id="cd01335">
    <property type="entry name" value="Radical_SAM"/>
    <property type="match status" value="1"/>
</dbReference>
<evidence type="ECO:0000256" key="5">
    <source>
        <dbReference type="ARBA" id="ARBA00023004"/>
    </source>
</evidence>
<dbReference type="InterPro" id="IPR058240">
    <property type="entry name" value="rSAM_sf"/>
</dbReference>
<evidence type="ECO:0000256" key="6">
    <source>
        <dbReference type="ARBA" id="ARBA00023014"/>
    </source>
</evidence>
<name>A0A0H2KVP5_9MICO</name>
<dbReference type="STRING" id="264251.FB00_06285"/>
<dbReference type="NCBIfam" id="TIGR02495">
    <property type="entry name" value="NrdG2"/>
    <property type="match status" value="1"/>
</dbReference>
<dbReference type="SFLD" id="SFLDS00029">
    <property type="entry name" value="Radical_SAM"/>
    <property type="match status" value="1"/>
</dbReference>
<dbReference type="InterPro" id="IPR012840">
    <property type="entry name" value="NrdG2"/>
</dbReference>
<dbReference type="RefSeq" id="WP_047231935.1">
    <property type="nucleotide sequence ID" value="NZ_JNBQ01000003.1"/>
</dbReference>
<keyword evidence="4" id="KW-0479">Metal-binding</keyword>
<organism evidence="8 9">
    <name type="scientific">Cellulosimicrobium funkei</name>
    <dbReference type="NCBI Taxonomy" id="264251"/>
    <lineage>
        <taxon>Bacteria</taxon>
        <taxon>Bacillati</taxon>
        <taxon>Actinomycetota</taxon>
        <taxon>Actinomycetes</taxon>
        <taxon>Micrococcales</taxon>
        <taxon>Promicromonosporaceae</taxon>
        <taxon>Cellulosimicrobium</taxon>
    </lineage>
</organism>
<evidence type="ECO:0000259" key="7">
    <source>
        <dbReference type="PROSITE" id="PS51918"/>
    </source>
</evidence>
<dbReference type="EMBL" id="JNBQ01000003">
    <property type="protein sequence ID" value="KLN35894.1"/>
    <property type="molecule type" value="Genomic_DNA"/>
</dbReference>
<comment type="cofactor">
    <cofactor evidence="1">
        <name>[4Fe-4S] cluster</name>
        <dbReference type="ChEBI" id="CHEBI:49883"/>
    </cofactor>
</comment>
<dbReference type="SFLD" id="SFLDG01094">
    <property type="entry name" value="Uncharacterised_Radical_SAM_Su"/>
    <property type="match status" value="1"/>
</dbReference>
<keyword evidence="2" id="KW-0004">4Fe-4S</keyword>
<evidence type="ECO:0000256" key="2">
    <source>
        <dbReference type="ARBA" id="ARBA00022485"/>
    </source>
</evidence>
<accession>A0A0H2KVP5</accession>
<evidence type="ECO:0000256" key="4">
    <source>
        <dbReference type="ARBA" id="ARBA00022723"/>
    </source>
</evidence>
<dbReference type="GO" id="GO:0051539">
    <property type="term" value="F:4 iron, 4 sulfur cluster binding"/>
    <property type="evidence" value="ECO:0007669"/>
    <property type="project" value="UniProtKB-KW"/>
</dbReference>
<keyword evidence="9" id="KW-1185">Reference proteome</keyword>
<dbReference type="InterPro" id="IPR013785">
    <property type="entry name" value="Aldolase_TIM"/>
</dbReference>
<dbReference type="InterPro" id="IPR007197">
    <property type="entry name" value="rSAM"/>
</dbReference>
<gene>
    <name evidence="8" type="ORF">FB00_06285</name>
</gene>
<dbReference type="Pfam" id="PF04055">
    <property type="entry name" value="Radical_SAM"/>
    <property type="match status" value="1"/>
</dbReference>
<dbReference type="Proteomes" id="UP000035265">
    <property type="component" value="Unassembled WGS sequence"/>
</dbReference>
<keyword evidence="6" id="KW-0411">Iron-sulfur</keyword>
<proteinExistence type="predicted"/>
<sequence>MTRPGLVVAGLNRLSVTDWPGRRVATVLTQGCPWHCGYCHHPGLCAVAAHGSPPPGDAVPWSEVVAFLAPRRRLLDGVVFSGGEPTLHPGLLGAIDDVRGLGLDVGLHTAGPWPARLARLLPFVDWVGLDIKHLPSRYPVVTGTIPSGRRAFEALTVLLRSGVDHEVRTTVDPSVHSRTELLALGTHLRRLGVREWVLQEAVPDGAAAAWTRTLAGRRLADVLDDTDLAWARRRSAA</sequence>
<comment type="caution">
    <text evidence="8">The sequence shown here is derived from an EMBL/GenBank/DDBJ whole genome shotgun (WGS) entry which is preliminary data.</text>
</comment>
<evidence type="ECO:0000313" key="9">
    <source>
        <dbReference type="Proteomes" id="UP000035265"/>
    </source>
</evidence>
<evidence type="ECO:0000256" key="1">
    <source>
        <dbReference type="ARBA" id="ARBA00001966"/>
    </source>
</evidence>